<keyword evidence="2" id="KW-1185">Reference proteome</keyword>
<evidence type="ECO:0000313" key="1">
    <source>
        <dbReference type="EMBL" id="KAJ0029889.1"/>
    </source>
</evidence>
<name>A0ACC0Y4H0_9ROSI</name>
<dbReference type="Proteomes" id="UP001163603">
    <property type="component" value="Chromosome 8"/>
</dbReference>
<reference evidence="2" key="1">
    <citation type="journal article" date="2023" name="G3 (Bethesda)">
        <title>Genome assembly and association tests identify interacting loci associated with vigor, precocity, and sex in interspecific pistachio rootstocks.</title>
        <authorList>
            <person name="Palmer W."/>
            <person name="Jacygrad E."/>
            <person name="Sagayaradj S."/>
            <person name="Cavanaugh K."/>
            <person name="Han R."/>
            <person name="Bertier L."/>
            <person name="Beede B."/>
            <person name="Kafkas S."/>
            <person name="Golino D."/>
            <person name="Preece J."/>
            <person name="Michelmore R."/>
        </authorList>
    </citation>
    <scope>NUCLEOTIDE SEQUENCE [LARGE SCALE GENOMIC DNA]</scope>
</reference>
<sequence>MLSLQEELVYLILQFLDEEGFEETLHKLEQETKIFFNMNYFRENMISAEWDKAEEYLSAFTKMDDNTYSMKMFSEMRKQNHLEAVGRQNKLMSEYAGRTCIFDTLEVIIKENPILQDKLKFPSMDKSRLLKLVRQLMDWWVPYCVNSKPNANNDIIPLEDFPAVPYLLHAPSFVTNDSSPEGISGPSSDGVREYSCMKSNDSSCCTDVNQSRESSRLADANSLVGLKPIEKSVIWKLQQINEPSECRTFMLPDNSVEGKVVQLVYSYTGDFVLALAQNATHKLWTWRSDKCFSGKAIANVEPHLYQPPSELIMINEIGAQSKNAVSCFALKGSYLFSASGGKISIFSLETFETLTTFANPPPTATYFIFLPQDLFAIGLDDSSILIHCPYTKMTKAKLEGHQNRITCLEFSYKLNVLVSSGADAQLCVWDVNGWKKLCSKLLQNLHVGLVPETPVVNHIQFHPDQVHLLAVHERQIDVYKAPTLDHMVQLVPKEVDLPITFATYSSDGKAIYVSCKSGCVKVFATKTLELRCQINLTAYAQLSSTSLELYPLVVAAHPSEPNQIAVGLTNGRVHILEPLQSEVEWGMLPPDR</sequence>
<accession>A0ACC0Y4H0</accession>
<proteinExistence type="predicted"/>
<dbReference type="EMBL" id="CM047743">
    <property type="protein sequence ID" value="KAJ0029889.1"/>
    <property type="molecule type" value="Genomic_DNA"/>
</dbReference>
<evidence type="ECO:0000313" key="2">
    <source>
        <dbReference type="Proteomes" id="UP001163603"/>
    </source>
</evidence>
<organism evidence="1 2">
    <name type="scientific">Pistacia integerrima</name>
    <dbReference type="NCBI Taxonomy" id="434235"/>
    <lineage>
        <taxon>Eukaryota</taxon>
        <taxon>Viridiplantae</taxon>
        <taxon>Streptophyta</taxon>
        <taxon>Embryophyta</taxon>
        <taxon>Tracheophyta</taxon>
        <taxon>Spermatophyta</taxon>
        <taxon>Magnoliopsida</taxon>
        <taxon>eudicotyledons</taxon>
        <taxon>Gunneridae</taxon>
        <taxon>Pentapetalae</taxon>
        <taxon>rosids</taxon>
        <taxon>malvids</taxon>
        <taxon>Sapindales</taxon>
        <taxon>Anacardiaceae</taxon>
        <taxon>Pistacia</taxon>
    </lineage>
</organism>
<protein>
    <submittedName>
        <fullName evidence="1">Uncharacterized protein</fullName>
    </submittedName>
</protein>
<gene>
    <name evidence="1" type="ORF">Pint_12403</name>
</gene>
<comment type="caution">
    <text evidence="1">The sequence shown here is derived from an EMBL/GenBank/DDBJ whole genome shotgun (WGS) entry which is preliminary data.</text>
</comment>